<gene>
    <name evidence="11" type="ORF">BK816_00805</name>
</gene>
<dbReference type="PANTHER" id="PTHR24421:SF10">
    <property type="entry name" value="NITRATE_NITRITE SENSOR PROTEIN NARQ"/>
    <property type="match status" value="1"/>
</dbReference>
<dbReference type="SUPFAM" id="SSF55874">
    <property type="entry name" value="ATPase domain of HSP90 chaperone/DNA topoisomerase II/histidine kinase"/>
    <property type="match status" value="1"/>
</dbReference>
<dbReference type="GO" id="GO:0000155">
    <property type="term" value="F:phosphorelay sensor kinase activity"/>
    <property type="evidence" value="ECO:0007669"/>
    <property type="project" value="InterPro"/>
</dbReference>
<dbReference type="GO" id="GO:0016020">
    <property type="term" value="C:membrane"/>
    <property type="evidence" value="ECO:0007669"/>
    <property type="project" value="InterPro"/>
</dbReference>
<evidence type="ECO:0000256" key="7">
    <source>
        <dbReference type="ARBA" id="ARBA00022840"/>
    </source>
</evidence>
<dbReference type="InterPro" id="IPR003594">
    <property type="entry name" value="HATPase_dom"/>
</dbReference>
<evidence type="ECO:0000256" key="6">
    <source>
        <dbReference type="ARBA" id="ARBA00022777"/>
    </source>
</evidence>
<dbReference type="InterPro" id="IPR050482">
    <property type="entry name" value="Sensor_HK_TwoCompSys"/>
</dbReference>
<evidence type="ECO:0000256" key="5">
    <source>
        <dbReference type="ARBA" id="ARBA00022741"/>
    </source>
</evidence>
<dbReference type="InterPro" id="IPR011712">
    <property type="entry name" value="Sig_transdc_His_kin_sub3_dim/P"/>
</dbReference>
<sequence length="256" mass="27219">MLAVTWFGLQPTTNSTSALLEIQASRRAIVDAFEIERRRIERDLHDGAQQFLVASAMKVGEAELMLQMAGAQPESSAELVSQASKLLRESQDTTEEALVALRRTVRGVHLQVLVDRGLEAAVRDVAARSANPVTVHVPHSLPSLPPGVEAAGFYVVSEALTNAHKYAPGAPVSILLTVDTHLRISVVDEGPGGARPTNHGGLSGLVQRLETFGGHLRIVSPIGGPTQILAEIPLLVDQGQATIAADLAVWANPDLH</sequence>
<dbReference type="InterPro" id="IPR036890">
    <property type="entry name" value="HATPase_C_sf"/>
</dbReference>
<keyword evidence="12" id="KW-1185">Reference proteome</keyword>
<organism evidence="11 12">
    <name type="scientific">Boudabousia tangfeifanii</name>
    <dbReference type="NCBI Taxonomy" id="1912795"/>
    <lineage>
        <taxon>Bacteria</taxon>
        <taxon>Bacillati</taxon>
        <taxon>Actinomycetota</taxon>
        <taxon>Actinomycetes</taxon>
        <taxon>Actinomycetales</taxon>
        <taxon>Actinomycetaceae</taxon>
        <taxon>Boudabousia</taxon>
    </lineage>
</organism>
<dbReference type="STRING" id="1912795.BK816_00805"/>
<keyword evidence="8" id="KW-0902">Two-component regulatory system</keyword>
<feature type="domain" description="Histidine kinase/HSP90-like ATPase" evidence="9">
    <location>
        <begin position="154"/>
        <end position="234"/>
    </location>
</feature>
<protein>
    <recommendedName>
        <fullName evidence="2">histidine kinase</fullName>
        <ecNumber evidence="2">2.7.13.3</ecNumber>
    </recommendedName>
</protein>
<keyword evidence="3" id="KW-0597">Phosphoprotein</keyword>
<accession>A0A1D9MMM7</accession>
<dbReference type="Gene3D" id="3.30.565.10">
    <property type="entry name" value="Histidine kinase-like ATPase, C-terminal domain"/>
    <property type="match status" value="1"/>
</dbReference>
<keyword evidence="6" id="KW-0418">Kinase</keyword>
<evidence type="ECO:0000256" key="3">
    <source>
        <dbReference type="ARBA" id="ARBA00022553"/>
    </source>
</evidence>
<dbReference type="CDD" id="cd16917">
    <property type="entry name" value="HATPase_UhpB-NarQ-NarX-like"/>
    <property type="match status" value="1"/>
</dbReference>
<dbReference type="EC" id="2.7.13.3" evidence="2"/>
<feature type="domain" description="Signal transduction histidine kinase subgroup 3 dimerisation and phosphoacceptor" evidence="10">
    <location>
        <begin position="36"/>
        <end position="104"/>
    </location>
</feature>
<evidence type="ECO:0000259" key="10">
    <source>
        <dbReference type="Pfam" id="PF07730"/>
    </source>
</evidence>
<proteinExistence type="predicted"/>
<keyword evidence="4" id="KW-0808">Transferase</keyword>
<evidence type="ECO:0000256" key="8">
    <source>
        <dbReference type="ARBA" id="ARBA00023012"/>
    </source>
</evidence>
<evidence type="ECO:0000256" key="4">
    <source>
        <dbReference type="ARBA" id="ARBA00022679"/>
    </source>
</evidence>
<evidence type="ECO:0000313" key="12">
    <source>
        <dbReference type="Proteomes" id="UP000176288"/>
    </source>
</evidence>
<name>A0A1D9MMM7_9ACTO</name>
<dbReference type="Pfam" id="PF02518">
    <property type="entry name" value="HATPase_c"/>
    <property type="match status" value="1"/>
</dbReference>
<dbReference type="PANTHER" id="PTHR24421">
    <property type="entry name" value="NITRATE/NITRITE SENSOR PROTEIN NARX-RELATED"/>
    <property type="match status" value="1"/>
</dbReference>
<evidence type="ECO:0000313" key="11">
    <source>
        <dbReference type="EMBL" id="AOZ73400.1"/>
    </source>
</evidence>
<reference evidence="11 12" key="1">
    <citation type="submission" date="2016-10" db="EMBL/GenBank/DDBJ databases">
        <title>Actinomyces aegypiusis sp. nov., isolated from the Aegypius monachus in Qinghai Tibet Plateau China.</title>
        <authorList>
            <person name="Wang Y."/>
        </authorList>
    </citation>
    <scope>NUCLEOTIDE SEQUENCE [LARGE SCALE GENOMIC DNA]</scope>
    <source>
        <strain evidence="11 12">VUL4_3</strain>
    </source>
</reference>
<keyword evidence="5" id="KW-0547">Nucleotide-binding</keyword>
<keyword evidence="7" id="KW-0067">ATP-binding</keyword>
<evidence type="ECO:0000256" key="1">
    <source>
        <dbReference type="ARBA" id="ARBA00000085"/>
    </source>
</evidence>
<dbReference type="KEGG" id="avu:BK816_00805"/>
<dbReference type="Pfam" id="PF07730">
    <property type="entry name" value="HisKA_3"/>
    <property type="match status" value="1"/>
</dbReference>
<dbReference type="Proteomes" id="UP000176288">
    <property type="component" value="Chromosome"/>
</dbReference>
<dbReference type="Gene3D" id="1.20.5.1930">
    <property type="match status" value="1"/>
</dbReference>
<dbReference type="AlphaFoldDB" id="A0A1D9MMM7"/>
<dbReference type="GO" id="GO:0005524">
    <property type="term" value="F:ATP binding"/>
    <property type="evidence" value="ECO:0007669"/>
    <property type="project" value="UniProtKB-KW"/>
</dbReference>
<dbReference type="GO" id="GO:0046983">
    <property type="term" value="F:protein dimerization activity"/>
    <property type="evidence" value="ECO:0007669"/>
    <property type="project" value="InterPro"/>
</dbReference>
<evidence type="ECO:0000259" key="9">
    <source>
        <dbReference type="Pfam" id="PF02518"/>
    </source>
</evidence>
<evidence type="ECO:0000256" key="2">
    <source>
        <dbReference type="ARBA" id="ARBA00012438"/>
    </source>
</evidence>
<dbReference type="EMBL" id="CP017812">
    <property type="protein sequence ID" value="AOZ73400.1"/>
    <property type="molecule type" value="Genomic_DNA"/>
</dbReference>
<comment type="catalytic activity">
    <reaction evidence="1">
        <text>ATP + protein L-histidine = ADP + protein N-phospho-L-histidine.</text>
        <dbReference type="EC" id="2.7.13.3"/>
    </reaction>
</comment>